<gene>
    <name evidence="2" type="ORF">BN997_02984</name>
</gene>
<feature type="transmembrane region" description="Helical" evidence="1">
    <location>
        <begin position="12"/>
        <end position="33"/>
    </location>
</feature>
<keyword evidence="1" id="KW-0472">Membrane</keyword>
<dbReference type="STRING" id="545501.BN997_02984"/>
<reference evidence="2 3" key="1">
    <citation type="submission" date="2014-11" db="EMBL/GenBank/DDBJ databases">
        <authorList>
            <person name="Urmite Genomes Urmite Genomes"/>
        </authorList>
    </citation>
    <scope>NUCLEOTIDE SEQUENCE [LARGE SCALE GENOMIC DNA]</scope>
    <source>
        <strain evidence="2 3">Oc5</strain>
    </source>
</reference>
<feature type="transmembrane region" description="Helical" evidence="1">
    <location>
        <begin position="119"/>
        <end position="142"/>
    </location>
</feature>
<keyword evidence="1" id="KW-1133">Transmembrane helix</keyword>
<protein>
    <recommendedName>
        <fullName evidence="4">DUF2975 domain-containing protein</fullName>
    </recommendedName>
</protein>
<dbReference type="RefSeq" id="WP_042533302.1">
    <property type="nucleotide sequence ID" value="NZ_CAXOIH010000023.1"/>
</dbReference>
<evidence type="ECO:0000313" key="2">
    <source>
        <dbReference type="EMBL" id="CEI83094.1"/>
    </source>
</evidence>
<feature type="transmembrane region" description="Helical" evidence="1">
    <location>
        <begin position="45"/>
        <end position="64"/>
    </location>
</feature>
<name>A0A0A1MTT8_9BACI</name>
<evidence type="ECO:0000256" key="1">
    <source>
        <dbReference type="SAM" id="Phobius"/>
    </source>
</evidence>
<keyword evidence="3" id="KW-1185">Reference proteome</keyword>
<organism evidence="2 3">
    <name type="scientific">Oceanobacillus oncorhynchi</name>
    <dbReference type="NCBI Taxonomy" id="545501"/>
    <lineage>
        <taxon>Bacteria</taxon>
        <taxon>Bacillati</taxon>
        <taxon>Bacillota</taxon>
        <taxon>Bacilli</taxon>
        <taxon>Bacillales</taxon>
        <taxon>Bacillaceae</taxon>
        <taxon>Oceanobacillus</taxon>
    </lineage>
</organism>
<dbReference type="AlphaFoldDB" id="A0A0A1MTT8"/>
<accession>A0A0A1MTT8</accession>
<dbReference type="InterPro" id="IPR021354">
    <property type="entry name" value="DUF2975"/>
</dbReference>
<proteinExistence type="predicted"/>
<feature type="transmembrane region" description="Helical" evidence="1">
    <location>
        <begin position="94"/>
        <end position="113"/>
    </location>
</feature>
<evidence type="ECO:0000313" key="3">
    <source>
        <dbReference type="Proteomes" id="UP000040453"/>
    </source>
</evidence>
<evidence type="ECO:0008006" key="4">
    <source>
        <dbReference type="Google" id="ProtNLM"/>
    </source>
</evidence>
<sequence>MQKSSTTFLKTVIYLMGLIMIALSVILIPQIIIDISDSSAMVKWVIYPIVIGVFLTTIPFYLALYQALKLLRLIDQNQTFSEEAVFTLKKIKQCALTITGIYILTMPFIYLFAEKDDAPGVIIIGMVPLFVSFVVAVFASLLQKLFKNALEIKTENDLTV</sequence>
<dbReference type="Pfam" id="PF11188">
    <property type="entry name" value="DUF2975"/>
    <property type="match status" value="1"/>
</dbReference>
<keyword evidence="1" id="KW-0812">Transmembrane</keyword>
<dbReference type="OrthoDB" id="1100174at2"/>
<dbReference type="Proteomes" id="UP000040453">
    <property type="component" value="Unassembled WGS sequence"/>
</dbReference>
<dbReference type="EMBL" id="CDGG01000001">
    <property type="protein sequence ID" value="CEI83094.1"/>
    <property type="molecule type" value="Genomic_DNA"/>
</dbReference>